<comment type="similarity">
    <text evidence="8">Belongs to the class-II pyridoxal-phosphate-dependent aminotransferase family. Histidinol-phosphate aminotransferase subfamily.</text>
</comment>
<name>A0A1I4ND57_9FIRM</name>
<evidence type="ECO:0000259" key="9">
    <source>
        <dbReference type="Pfam" id="PF00155"/>
    </source>
</evidence>
<keyword evidence="8" id="KW-0028">Amino-acid biosynthesis</keyword>
<dbReference type="Gene3D" id="3.40.640.10">
    <property type="entry name" value="Type I PLP-dependent aspartate aminotransferase-like (Major domain)"/>
    <property type="match status" value="1"/>
</dbReference>
<reference evidence="10 11" key="1">
    <citation type="submission" date="2016-10" db="EMBL/GenBank/DDBJ databases">
        <authorList>
            <person name="de Groot N.N."/>
        </authorList>
    </citation>
    <scope>NUCLEOTIDE SEQUENCE [LARGE SCALE GENOMIC DNA]</scope>
    <source>
        <strain evidence="10 11">ATCC 51327</strain>
    </source>
</reference>
<dbReference type="NCBIfam" id="TIGR01141">
    <property type="entry name" value="hisC"/>
    <property type="match status" value="1"/>
</dbReference>
<evidence type="ECO:0000313" key="11">
    <source>
        <dbReference type="Proteomes" id="UP000199006"/>
    </source>
</evidence>
<evidence type="ECO:0000256" key="6">
    <source>
        <dbReference type="ARBA" id="ARBA00022898"/>
    </source>
</evidence>
<evidence type="ECO:0000256" key="2">
    <source>
        <dbReference type="ARBA" id="ARBA00005011"/>
    </source>
</evidence>
<evidence type="ECO:0000313" key="10">
    <source>
        <dbReference type="EMBL" id="SFM13454.1"/>
    </source>
</evidence>
<dbReference type="EC" id="2.6.1.9" evidence="8"/>
<comment type="cofactor">
    <cofactor evidence="1 8">
        <name>pyridoxal 5'-phosphate</name>
        <dbReference type="ChEBI" id="CHEBI:597326"/>
    </cofactor>
</comment>
<dbReference type="RefSeq" id="WP_089862840.1">
    <property type="nucleotide sequence ID" value="NZ_FOTI01000078.1"/>
</dbReference>
<comment type="subunit">
    <text evidence="3 8">Homodimer.</text>
</comment>
<dbReference type="InterPro" id="IPR015424">
    <property type="entry name" value="PyrdxlP-dep_Trfase"/>
</dbReference>
<dbReference type="Proteomes" id="UP000199006">
    <property type="component" value="Unassembled WGS sequence"/>
</dbReference>
<dbReference type="UniPathway" id="UPA00031">
    <property type="reaction ID" value="UER00012"/>
</dbReference>
<evidence type="ECO:0000256" key="8">
    <source>
        <dbReference type="HAMAP-Rule" id="MF_01023"/>
    </source>
</evidence>
<dbReference type="CDD" id="cd00609">
    <property type="entry name" value="AAT_like"/>
    <property type="match status" value="1"/>
</dbReference>
<protein>
    <recommendedName>
        <fullName evidence="8">Histidinol-phosphate aminotransferase</fullName>
        <ecNumber evidence="8">2.6.1.9</ecNumber>
    </recommendedName>
    <alternativeName>
        <fullName evidence="8">Imidazole acetol-phosphate transaminase</fullName>
    </alternativeName>
</protein>
<keyword evidence="5 8" id="KW-0808">Transferase</keyword>
<evidence type="ECO:0000256" key="7">
    <source>
        <dbReference type="ARBA" id="ARBA00047481"/>
    </source>
</evidence>
<dbReference type="EMBL" id="FOTI01000078">
    <property type="protein sequence ID" value="SFM13454.1"/>
    <property type="molecule type" value="Genomic_DNA"/>
</dbReference>
<dbReference type="InterPro" id="IPR050106">
    <property type="entry name" value="HistidinolP_aminotransfase"/>
</dbReference>
<keyword evidence="8" id="KW-0368">Histidine biosynthesis</keyword>
<dbReference type="GO" id="GO:0000105">
    <property type="term" value="P:L-histidine biosynthetic process"/>
    <property type="evidence" value="ECO:0007669"/>
    <property type="project" value="UniProtKB-UniRule"/>
</dbReference>
<keyword evidence="11" id="KW-1185">Reference proteome</keyword>
<dbReference type="HAMAP" id="MF_01023">
    <property type="entry name" value="HisC_aminotrans_2"/>
    <property type="match status" value="1"/>
</dbReference>
<proteinExistence type="inferred from homology"/>
<dbReference type="GO" id="GO:0004400">
    <property type="term" value="F:histidinol-phosphate transaminase activity"/>
    <property type="evidence" value="ECO:0007669"/>
    <property type="project" value="UniProtKB-UniRule"/>
</dbReference>
<accession>A0A1I4ND57</accession>
<dbReference type="Pfam" id="PF00155">
    <property type="entry name" value="Aminotran_1_2"/>
    <property type="match status" value="1"/>
</dbReference>
<evidence type="ECO:0000256" key="3">
    <source>
        <dbReference type="ARBA" id="ARBA00011738"/>
    </source>
</evidence>
<dbReference type="GO" id="GO:0030170">
    <property type="term" value="F:pyridoxal phosphate binding"/>
    <property type="evidence" value="ECO:0007669"/>
    <property type="project" value="InterPro"/>
</dbReference>
<comment type="pathway">
    <text evidence="2 8">Amino-acid biosynthesis; L-histidine biosynthesis; L-histidine from 5-phospho-alpha-D-ribose 1-diphosphate: step 7/9.</text>
</comment>
<dbReference type="InterPro" id="IPR015421">
    <property type="entry name" value="PyrdxlP-dep_Trfase_major"/>
</dbReference>
<dbReference type="InterPro" id="IPR004839">
    <property type="entry name" value="Aminotransferase_I/II_large"/>
</dbReference>
<dbReference type="STRING" id="29563.SAMN02983006_02878"/>
<organism evidence="10 11">
    <name type="scientific">Halanaerobium salsuginis</name>
    <dbReference type="NCBI Taxonomy" id="29563"/>
    <lineage>
        <taxon>Bacteria</taxon>
        <taxon>Bacillati</taxon>
        <taxon>Bacillota</taxon>
        <taxon>Clostridia</taxon>
        <taxon>Halanaerobiales</taxon>
        <taxon>Halanaerobiaceae</taxon>
        <taxon>Halanaerobium</taxon>
    </lineage>
</organism>
<comment type="catalytic activity">
    <reaction evidence="7 8">
        <text>L-histidinol phosphate + 2-oxoglutarate = 3-(imidazol-4-yl)-2-oxopropyl phosphate + L-glutamate</text>
        <dbReference type="Rhea" id="RHEA:23744"/>
        <dbReference type="ChEBI" id="CHEBI:16810"/>
        <dbReference type="ChEBI" id="CHEBI:29985"/>
        <dbReference type="ChEBI" id="CHEBI:57766"/>
        <dbReference type="ChEBI" id="CHEBI:57980"/>
        <dbReference type="EC" id="2.6.1.9"/>
    </reaction>
</comment>
<dbReference type="OrthoDB" id="9813612at2"/>
<dbReference type="SUPFAM" id="SSF53383">
    <property type="entry name" value="PLP-dependent transferases"/>
    <property type="match status" value="1"/>
</dbReference>
<dbReference type="InterPro" id="IPR005861">
    <property type="entry name" value="HisP_aminotrans"/>
</dbReference>
<dbReference type="InterPro" id="IPR001917">
    <property type="entry name" value="Aminotrans_II_pyridoxalP_BS"/>
</dbReference>
<dbReference type="PANTHER" id="PTHR43643">
    <property type="entry name" value="HISTIDINOL-PHOSPHATE AMINOTRANSFERASE 2"/>
    <property type="match status" value="1"/>
</dbReference>
<keyword evidence="4 8" id="KW-0032">Aminotransferase</keyword>
<evidence type="ECO:0000256" key="5">
    <source>
        <dbReference type="ARBA" id="ARBA00022679"/>
    </source>
</evidence>
<feature type="domain" description="Aminotransferase class I/classII large" evidence="9">
    <location>
        <begin position="35"/>
        <end position="359"/>
    </location>
</feature>
<dbReference type="PROSITE" id="PS00599">
    <property type="entry name" value="AA_TRANSFER_CLASS_2"/>
    <property type="match status" value="1"/>
</dbReference>
<sequence length="370" mass="41382">MNRLMADIKDGIKAMHRYQAGKSVEEVKREYGLNNIIKLASNENPLGPAPEVIAKIKSAAGEVCLYPDSDSRDLKLKLAEKYQLPVEKIFIGNGSDEILDLLMTLVLTEGSEVIQADPAFAKYELAVQSRGGKSIKIGVDQEYRHPLAAMKAAITEQTKVIFICNPNNPTGTTLARKAIIDFLTVIPDDILVVVDQAYQEYITAADYFDGVELLADYPNLFLMRTFSKAYGLAGMRIGYALGNSELIDYLNRLRGPFNVNRLAQQAAVQALTATDHLKKCLDLNKKEKNYLYNEFEKLELDYIKTEANFVMVDSTLPAAEVFIELQKRGIIIRPGSQFGMESWLRVSIGTREQNKLFLKNLAELLAERSS</sequence>
<dbReference type="AlphaFoldDB" id="A0A1I4ND57"/>
<dbReference type="PANTHER" id="PTHR43643:SF3">
    <property type="entry name" value="HISTIDINOL-PHOSPHATE AMINOTRANSFERASE"/>
    <property type="match status" value="1"/>
</dbReference>
<keyword evidence="6 8" id="KW-0663">Pyridoxal phosphate</keyword>
<dbReference type="Gene3D" id="3.90.1150.10">
    <property type="entry name" value="Aspartate Aminotransferase, domain 1"/>
    <property type="match status" value="1"/>
</dbReference>
<feature type="modified residue" description="N6-(pyridoxal phosphate)lysine" evidence="8">
    <location>
        <position position="228"/>
    </location>
</feature>
<evidence type="ECO:0000256" key="4">
    <source>
        <dbReference type="ARBA" id="ARBA00022576"/>
    </source>
</evidence>
<gene>
    <name evidence="8" type="primary">hisC</name>
    <name evidence="10" type="ORF">SAMN02983006_02878</name>
</gene>
<dbReference type="InterPro" id="IPR015422">
    <property type="entry name" value="PyrdxlP-dep_Trfase_small"/>
</dbReference>
<evidence type="ECO:0000256" key="1">
    <source>
        <dbReference type="ARBA" id="ARBA00001933"/>
    </source>
</evidence>